<gene>
    <name evidence="6" type="ORF">SAMN06265376_11372</name>
</gene>
<dbReference type="EMBL" id="FZNY01000013">
    <property type="protein sequence ID" value="SNS39012.1"/>
    <property type="molecule type" value="Genomic_DNA"/>
</dbReference>
<organism evidence="6 7">
    <name type="scientific">Dokdonia pacifica</name>
    <dbReference type="NCBI Taxonomy" id="1627892"/>
    <lineage>
        <taxon>Bacteria</taxon>
        <taxon>Pseudomonadati</taxon>
        <taxon>Bacteroidota</taxon>
        <taxon>Flavobacteriia</taxon>
        <taxon>Flavobacteriales</taxon>
        <taxon>Flavobacteriaceae</taxon>
        <taxon>Dokdonia</taxon>
    </lineage>
</organism>
<protein>
    <submittedName>
        <fullName evidence="6">Penicillin amidase</fullName>
    </submittedName>
</protein>
<dbReference type="AlphaFoldDB" id="A0A239E4Y7"/>
<dbReference type="PANTHER" id="PTHR34218:SF4">
    <property type="entry name" value="ACYL-HOMOSERINE LACTONE ACYLASE QUIP"/>
    <property type="match status" value="1"/>
</dbReference>
<dbReference type="InterPro" id="IPR043147">
    <property type="entry name" value="Penicillin_amidase_A-knob"/>
</dbReference>
<dbReference type="PANTHER" id="PTHR34218">
    <property type="entry name" value="PEPTIDASE S45 PENICILLIN AMIDASE"/>
    <property type="match status" value="1"/>
</dbReference>
<accession>A0A239E4Y7</accession>
<proteinExistence type="inferred from homology"/>
<sequence>MKKVKIVIVLILCAGWIYITNVKYQPIDSLGALTTYKTGLLSVPLLKSEIQEFSSNYKPTIYVDDVGIPHIYGDQKNDVAFGLGYMHAQDRYFQMELVTRTVQGRISEIFGQQSVGTDSFWKPYEFEAKSAELLEDYKVNAPEFYDYLLAYSEGVNTYLSSNKGTDPLYKIFGEAPREWKPEYSLLVTWYMSWSLTYFDEHITLNEVLTKLPEKEQEYFYPLQPKGLKTILPSTDHSIQLEQPKLIEEAIVQKPKEKMEDPFGFHENIGSNNWVVNATKTKDGKSILANDPHLYLALPEAFYEAHIVSDNLTAYGFSIPGVPVIVSGHNDVISWGITNGEWDLVDRYKLEVKDENLYLYEGEWVPFDEKKYTINVKGSDAITIKNNSTAHGKVIKGENNTYYAQHWYAANKSYSVKAIYEMMHGQNWNDFTDALKEYAYPPQNFIYNDINDNIGIVCAGKLPNREGIHVGQLLDGTKGVVASTALDTLWHTKNPSNNFLFSANQQPVQNNTYFGYHGLKDDYRVNRINSLLETKNDWGIEEIKSMQSDEVDLSFFEFKELLSLYEIPEEYQELVQRLENWDGDMKSSKNEALVYELLRRTVQDKASNFAQEHLKVSHAPSFKYFVKYLKDKEYTVAGSPSKKEILYEILSTVDETLKQYHGDAWKDETYKNLALINIRSISFLPGLGEKIENVGGNSNTINLNTKYSRPVFRSIYQMDKGSIKGYTILAGGQSGKINSKNYTNQLGLWKDGKYKESQYKSHPNELKNIDNIIKFN</sequence>
<dbReference type="Gene3D" id="2.30.120.10">
    <property type="match status" value="1"/>
</dbReference>
<dbReference type="Gene3D" id="1.10.1400.10">
    <property type="match status" value="1"/>
</dbReference>
<dbReference type="SUPFAM" id="SSF56235">
    <property type="entry name" value="N-terminal nucleophile aminohydrolases (Ntn hydrolases)"/>
    <property type="match status" value="1"/>
</dbReference>
<dbReference type="Gene3D" id="3.60.20.10">
    <property type="entry name" value="Glutamine Phosphoribosylpyrophosphate, subunit 1, domain 1"/>
    <property type="match status" value="1"/>
</dbReference>
<dbReference type="InterPro" id="IPR029055">
    <property type="entry name" value="Ntn_hydrolases_N"/>
</dbReference>
<comment type="cofactor">
    <cofactor evidence="5">
        <name>Ca(2+)</name>
        <dbReference type="ChEBI" id="CHEBI:29108"/>
    </cofactor>
    <text evidence="5">Binds 1 Ca(2+) ion per dimer.</text>
</comment>
<keyword evidence="5" id="KW-0106">Calcium</keyword>
<evidence type="ECO:0000313" key="6">
    <source>
        <dbReference type="EMBL" id="SNS39012.1"/>
    </source>
</evidence>
<dbReference type="InterPro" id="IPR023343">
    <property type="entry name" value="Penicillin_amidase_dom1"/>
</dbReference>
<feature type="binding site" evidence="5">
    <location>
        <position position="344"/>
    </location>
    <ligand>
        <name>Ca(2+)</name>
        <dbReference type="ChEBI" id="CHEBI:29108"/>
    </ligand>
</feature>
<evidence type="ECO:0000256" key="5">
    <source>
        <dbReference type="PIRSR" id="PIRSR001227-2"/>
    </source>
</evidence>
<dbReference type="GO" id="GO:0017000">
    <property type="term" value="P:antibiotic biosynthetic process"/>
    <property type="evidence" value="ECO:0007669"/>
    <property type="project" value="InterPro"/>
</dbReference>
<dbReference type="GO" id="GO:0016811">
    <property type="term" value="F:hydrolase activity, acting on carbon-nitrogen (but not peptide) bonds, in linear amides"/>
    <property type="evidence" value="ECO:0007669"/>
    <property type="project" value="InterPro"/>
</dbReference>
<keyword evidence="7" id="KW-1185">Reference proteome</keyword>
<evidence type="ECO:0000256" key="1">
    <source>
        <dbReference type="ARBA" id="ARBA00006586"/>
    </source>
</evidence>
<name>A0A239E4Y7_9FLAO</name>
<dbReference type="PIRSF" id="PIRSF001227">
    <property type="entry name" value="Pen_acylase"/>
    <property type="match status" value="1"/>
</dbReference>
<feature type="active site" description="Nucleophile" evidence="4">
    <location>
        <position position="270"/>
    </location>
</feature>
<dbReference type="Gene3D" id="1.10.439.10">
    <property type="entry name" value="Penicillin Amidohydrolase, domain 1"/>
    <property type="match status" value="1"/>
</dbReference>
<feature type="binding site" evidence="5">
    <location>
        <position position="342"/>
    </location>
    <ligand>
        <name>Ca(2+)</name>
        <dbReference type="ChEBI" id="CHEBI:29108"/>
    </ligand>
</feature>
<dbReference type="InterPro" id="IPR014395">
    <property type="entry name" value="Pen/GL7ACA/AHL_acylase"/>
</dbReference>
<dbReference type="OrthoDB" id="9759796at2"/>
<evidence type="ECO:0000256" key="3">
    <source>
        <dbReference type="ARBA" id="ARBA00023145"/>
    </source>
</evidence>
<feature type="binding site" evidence="5">
    <location>
        <position position="345"/>
    </location>
    <ligand>
        <name>Ca(2+)</name>
        <dbReference type="ChEBI" id="CHEBI:29108"/>
    </ligand>
</feature>
<comment type="similarity">
    <text evidence="1">Belongs to the peptidase S45 family.</text>
</comment>
<dbReference type="InterPro" id="IPR002692">
    <property type="entry name" value="S45"/>
</dbReference>
<dbReference type="InterPro" id="IPR043146">
    <property type="entry name" value="Penicillin_amidase_N_B-knob"/>
</dbReference>
<keyword evidence="3" id="KW-0865">Zymogen</keyword>
<reference evidence="6 7" key="1">
    <citation type="submission" date="2017-06" db="EMBL/GenBank/DDBJ databases">
        <authorList>
            <person name="Kim H.J."/>
            <person name="Triplett B.A."/>
        </authorList>
    </citation>
    <scope>NUCLEOTIDE SEQUENCE [LARGE SCALE GENOMIC DNA]</scope>
    <source>
        <strain evidence="6 7">DSM 25597</strain>
    </source>
</reference>
<evidence type="ECO:0000256" key="4">
    <source>
        <dbReference type="PIRSR" id="PIRSR001227-1"/>
    </source>
</evidence>
<dbReference type="Proteomes" id="UP000198379">
    <property type="component" value="Unassembled WGS sequence"/>
</dbReference>
<evidence type="ECO:0000256" key="2">
    <source>
        <dbReference type="ARBA" id="ARBA00022801"/>
    </source>
</evidence>
<dbReference type="GO" id="GO:0046872">
    <property type="term" value="F:metal ion binding"/>
    <property type="evidence" value="ECO:0007669"/>
    <property type="project" value="UniProtKB-KW"/>
</dbReference>
<keyword evidence="2" id="KW-0378">Hydrolase</keyword>
<dbReference type="CDD" id="cd03747">
    <property type="entry name" value="Ntn_PGA_like"/>
    <property type="match status" value="1"/>
</dbReference>
<dbReference type="RefSeq" id="WP_089374026.1">
    <property type="nucleotide sequence ID" value="NZ_BMEP01000004.1"/>
</dbReference>
<evidence type="ECO:0000313" key="7">
    <source>
        <dbReference type="Proteomes" id="UP000198379"/>
    </source>
</evidence>
<dbReference type="Pfam" id="PF01804">
    <property type="entry name" value="Penicil_amidase"/>
    <property type="match status" value="1"/>
</dbReference>
<keyword evidence="5" id="KW-0479">Metal-binding</keyword>